<keyword evidence="1" id="KW-1133">Transmembrane helix</keyword>
<dbReference type="Gene3D" id="2.115.10.20">
    <property type="entry name" value="Glycosyl hydrolase domain, family 43"/>
    <property type="match status" value="2"/>
</dbReference>
<evidence type="ECO:0000313" key="2">
    <source>
        <dbReference type="EMBL" id="SFW47628.1"/>
    </source>
</evidence>
<dbReference type="AlphaFoldDB" id="A0A1K1PJ27"/>
<feature type="transmembrane region" description="Helical" evidence="1">
    <location>
        <begin position="98"/>
        <end position="120"/>
    </location>
</feature>
<sequence length="307" mass="35400">MKWTKKGLIFNVDNNCDWQYQFAMLPTPLLIDDRLRIFIGFCDKNNVGRIGYVDVNPENPAEIIEVSSQPVLDIGRKGCFDDNGVVPISIIKKEDRVFLYYIGFQLGIQVPYFMFGGLAVSNDKGKTFQRYSESPVLDRRGDEVYARCGINVIFDEGKYKMWYIGSNHEGWTMSNGKLKPLYIMKYVESLDGINWNGDAVQCMTYKNADEHGFGRPFVWRDGDLLKMYYSIRTYSRGYYIGYAESKDGIHWNRLDEQAGIELGSDSWDDTNMSYPFIFRYKGHTYMFYNGNGCGKTGFGYAELVDDV</sequence>
<protein>
    <recommendedName>
        <fullName evidence="4">Glycosyl hydrolases family 32 N-terminal domain-containing protein</fullName>
    </recommendedName>
</protein>
<evidence type="ECO:0000256" key="1">
    <source>
        <dbReference type="SAM" id="Phobius"/>
    </source>
</evidence>
<dbReference type="Proteomes" id="UP000182958">
    <property type="component" value="Unassembled WGS sequence"/>
</dbReference>
<gene>
    <name evidence="2" type="ORF">SAMN02910323_2032</name>
</gene>
<evidence type="ECO:0008006" key="4">
    <source>
        <dbReference type="Google" id="ProtNLM"/>
    </source>
</evidence>
<keyword evidence="1" id="KW-0812">Transmembrane</keyword>
<evidence type="ECO:0000313" key="3">
    <source>
        <dbReference type="Proteomes" id="UP000182958"/>
    </source>
</evidence>
<dbReference type="SUPFAM" id="SSF75005">
    <property type="entry name" value="Arabinanase/levansucrase/invertase"/>
    <property type="match status" value="1"/>
</dbReference>
<dbReference type="PANTHER" id="PTHR35279:SF1">
    <property type="entry name" value="ARABINANASE_LEVANSUCRASE_INVERTASE"/>
    <property type="match status" value="1"/>
</dbReference>
<dbReference type="InterPro" id="IPR023296">
    <property type="entry name" value="Glyco_hydro_beta-prop_sf"/>
</dbReference>
<reference evidence="3" key="1">
    <citation type="submission" date="2016-11" db="EMBL/GenBank/DDBJ databases">
        <authorList>
            <person name="Varghese N."/>
            <person name="Submissions S."/>
        </authorList>
    </citation>
    <scope>NUCLEOTIDE SEQUENCE [LARGE SCALE GENOMIC DNA]</scope>
    <source>
        <strain evidence="3">C3</strain>
    </source>
</reference>
<proteinExistence type="predicted"/>
<accession>A0A1K1PJ27</accession>
<dbReference type="RefSeq" id="WP_072306465.1">
    <property type="nucleotide sequence ID" value="NZ_FPJA01000008.1"/>
</dbReference>
<dbReference type="EMBL" id="FPJA01000008">
    <property type="protein sequence ID" value="SFW47628.1"/>
    <property type="molecule type" value="Genomic_DNA"/>
</dbReference>
<dbReference type="PANTHER" id="PTHR35279">
    <property type="match status" value="1"/>
</dbReference>
<organism evidence="2 3">
    <name type="scientific">Selenomonas ruminantium</name>
    <dbReference type="NCBI Taxonomy" id="971"/>
    <lineage>
        <taxon>Bacteria</taxon>
        <taxon>Bacillati</taxon>
        <taxon>Bacillota</taxon>
        <taxon>Negativicutes</taxon>
        <taxon>Selenomonadales</taxon>
        <taxon>Selenomonadaceae</taxon>
        <taxon>Selenomonas</taxon>
    </lineage>
</organism>
<keyword evidence="3" id="KW-1185">Reference proteome</keyword>
<name>A0A1K1PJ27_SELRU</name>
<keyword evidence="1" id="KW-0472">Membrane</keyword>